<dbReference type="Pfam" id="PF04203">
    <property type="entry name" value="Sortase"/>
    <property type="match status" value="1"/>
</dbReference>
<dbReference type="InterPro" id="IPR005754">
    <property type="entry name" value="Sortase"/>
</dbReference>
<protein>
    <recommendedName>
        <fullName evidence="4">Peptidase C60 sortase A and B</fullName>
    </recommendedName>
</protein>
<dbReference type="InterPro" id="IPR042001">
    <property type="entry name" value="Sortase_F"/>
</dbReference>
<keyword evidence="3" id="KW-1185">Reference proteome</keyword>
<evidence type="ECO:0008006" key="4">
    <source>
        <dbReference type="Google" id="ProtNLM"/>
    </source>
</evidence>
<dbReference type="STRING" id="1385511.GCA_000425225_03525"/>
<proteinExistence type="predicted"/>
<dbReference type="Gene3D" id="2.40.260.10">
    <property type="entry name" value="Sortase"/>
    <property type="match status" value="1"/>
</dbReference>
<keyword evidence="1" id="KW-0378">Hydrolase</keyword>
<gene>
    <name evidence="2" type="ORF">N783_12510</name>
</gene>
<comment type="caution">
    <text evidence="2">The sequence shown here is derived from an EMBL/GenBank/DDBJ whole genome shotgun (WGS) entry which is preliminary data.</text>
</comment>
<accession>A0A0A5FZ69</accession>
<dbReference type="InterPro" id="IPR023365">
    <property type="entry name" value="Sortase_dom-sf"/>
</dbReference>
<sequence length="207" mass="23139">MFVIFFAFMSSSTLQNTPASKTSQDVSYSFKGSSSTKISLQAADTNETKSSKPKEKKTIINPDGMPVSATFHKTSTTVNIKSVGLDKKGRMGTVEDPKTLSWYNTKGHNVQNLLLSSHRDWNGELGILYGLESWETNQQLTLTFQDGEQKPYRLADVKVYHKDNVPKDVMKLQEGDPRVTVITCTGDFHPNDGGYDKRAIAIFEPMY</sequence>
<reference evidence="2 3" key="1">
    <citation type="submission" date="2013-08" db="EMBL/GenBank/DDBJ databases">
        <authorList>
            <person name="Huang J."/>
            <person name="Wang G."/>
        </authorList>
    </citation>
    <scope>NUCLEOTIDE SEQUENCE [LARGE SCALE GENOMIC DNA]</scope>
    <source>
        <strain evidence="2 3">BH030004</strain>
    </source>
</reference>
<evidence type="ECO:0000256" key="1">
    <source>
        <dbReference type="ARBA" id="ARBA00022801"/>
    </source>
</evidence>
<evidence type="ECO:0000313" key="3">
    <source>
        <dbReference type="Proteomes" id="UP000030403"/>
    </source>
</evidence>
<evidence type="ECO:0000313" key="2">
    <source>
        <dbReference type="EMBL" id="KGX86136.1"/>
    </source>
</evidence>
<dbReference type="SUPFAM" id="SSF63817">
    <property type="entry name" value="Sortase"/>
    <property type="match status" value="1"/>
</dbReference>
<organism evidence="2 3">
    <name type="scientific">Pontibacillus marinus BH030004 = DSM 16465</name>
    <dbReference type="NCBI Taxonomy" id="1385511"/>
    <lineage>
        <taxon>Bacteria</taxon>
        <taxon>Bacillati</taxon>
        <taxon>Bacillota</taxon>
        <taxon>Bacilli</taxon>
        <taxon>Bacillales</taxon>
        <taxon>Bacillaceae</taxon>
        <taxon>Pontibacillus</taxon>
    </lineage>
</organism>
<dbReference type="AlphaFoldDB" id="A0A0A5FZ69"/>
<dbReference type="CDD" id="cd05829">
    <property type="entry name" value="Sortase_F"/>
    <property type="match status" value="1"/>
</dbReference>
<dbReference type="Proteomes" id="UP000030403">
    <property type="component" value="Unassembled WGS sequence"/>
</dbReference>
<dbReference type="EMBL" id="AVPF01000033">
    <property type="protein sequence ID" value="KGX86136.1"/>
    <property type="molecule type" value="Genomic_DNA"/>
</dbReference>
<dbReference type="eggNOG" id="COG3764">
    <property type="taxonomic scope" value="Bacteria"/>
</dbReference>
<dbReference type="GO" id="GO:0016787">
    <property type="term" value="F:hydrolase activity"/>
    <property type="evidence" value="ECO:0007669"/>
    <property type="project" value="UniProtKB-KW"/>
</dbReference>
<name>A0A0A5FZ69_9BACI</name>